<evidence type="ECO:0000256" key="1">
    <source>
        <dbReference type="SAM" id="MobiDB-lite"/>
    </source>
</evidence>
<dbReference type="KEGG" id="hazt:108682485"/>
<gene>
    <name evidence="5" type="primary">LOC108682485</name>
</gene>
<dbReference type="Proteomes" id="UP000694843">
    <property type="component" value="Unplaced"/>
</dbReference>
<name>A0A8B7PLT0_HYAAZ</name>
<accession>A0A8B7PLT0</accession>
<feature type="region of interest" description="Disordered" evidence="1">
    <location>
        <begin position="361"/>
        <end position="428"/>
    </location>
</feature>
<keyword evidence="3" id="KW-0732">Signal</keyword>
<evidence type="ECO:0000313" key="5">
    <source>
        <dbReference type="RefSeq" id="XP_018027138.1"/>
    </source>
</evidence>
<proteinExistence type="predicted"/>
<feature type="transmembrane region" description="Helical" evidence="2">
    <location>
        <begin position="311"/>
        <end position="332"/>
    </location>
</feature>
<reference evidence="5" key="1">
    <citation type="submission" date="2025-08" db="UniProtKB">
        <authorList>
            <consortium name="RefSeq"/>
        </authorList>
    </citation>
    <scope>IDENTIFICATION</scope>
    <source>
        <tissue evidence="5">Whole organism</tissue>
    </source>
</reference>
<evidence type="ECO:0000256" key="2">
    <source>
        <dbReference type="SAM" id="Phobius"/>
    </source>
</evidence>
<evidence type="ECO:0000256" key="3">
    <source>
        <dbReference type="SAM" id="SignalP"/>
    </source>
</evidence>
<evidence type="ECO:0000313" key="4">
    <source>
        <dbReference type="Proteomes" id="UP000694843"/>
    </source>
</evidence>
<feature type="compositionally biased region" description="Polar residues" evidence="1">
    <location>
        <begin position="234"/>
        <end position="254"/>
    </location>
</feature>
<keyword evidence="2" id="KW-0472">Membrane</keyword>
<dbReference type="GeneID" id="108682485"/>
<dbReference type="RefSeq" id="XP_018027138.1">
    <property type="nucleotide sequence ID" value="XM_018171649.2"/>
</dbReference>
<feature type="chain" id="PRO_5034513388" evidence="3">
    <location>
        <begin position="22"/>
        <end position="428"/>
    </location>
</feature>
<feature type="region of interest" description="Disordered" evidence="1">
    <location>
        <begin position="222"/>
        <end position="276"/>
    </location>
</feature>
<feature type="compositionally biased region" description="Polar residues" evidence="1">
    <location>
        <begin position="405"/>
        <end position="417"/>
    </location>
</feature>
<keyword evidence="2" id="KW-1133">Transmembrane helix</keyword>
<keyword evidence="2" id="KW-0812">Transmembrane</keyword>
<feature type="signal peptide" evidence="3">
    <location>
        <begin position="1"/>
        <end position="21"/>
    </location>
</feature>
<organism evidence="4 5">
    <name type="scientific">Hyalella azteca</name>
    <name type="common">Amphipod</name>
    <dbReference type="NCBI Taxonomy" id="294128"/>
    <lineage>
        <taxon>Eukaryota</taxon>
        <taxon>Metazoa</taxon>
        <taxon>Ecdysozoa</taxon>
        <taxon>Arthropoda</taxon>
        <taxon>Crustacea</taxon>
        <taxon>Multicrustacea</taxon>
        <taxon>Malacostraca</taxon>
        <taxon>Eumalacostraca</taxon>
        <taxon>Peracarida</taxon>
        <taxon>Amphipoda</taxon>
        <taxon>Senticaudata</taxon>
        <taxon>Talitrida</taxon>
        <taxon>Talitroidea</taxon>
        <taxon>Hyalellidae</taxon>
        <taxon>Hyalella</taxon>
    </lineage>
</organism>
<protein>
    <submittedName>
        <fullName evidence="5">Uncharacterized protein LOC108682485 isoform X1</fullName>
    </submittedName>
</protein>
<keyword evidence="4" id="KW-1185">Reference proteome</keyword>
<dbReference type="AlphaFoldDB" id="A0A8B7PLT0"/>
<sequence length="428" mass="47139">MMDKILLVVLTILLQICGSTSTTTSPAAEMQRCNSSDITEVNALATVHLSVDFWSCEQKLLTVRNGSVTTLIDAMHESPAFVATTKPGFDYLEVLFRRGSRSNVFSTMNISNVPSNAYIVRFSIKPEPPHSMTPRLVLRVGLLPLTRLNTRGNSDIHQELEDEFWDSNPYVNEYSCSGPAEPENLELNEVIIRVLGASEWQYIPGNDICPEVNFDEPRINPSTNFPMRAGQDGIRSTTTSSRLPSESNPIWSNRNYDEGFGGTRGPRLEDSPTRHHTKKISYTTEETYHDSVKDGGTHAKTAGQMRLSVTLISAIIGALAIILLIIGCCCLFKRLNLTGSYGIHSNSYQPESSLHLRDSHINTATGSRPSIKHQEPEPHPHQGPPTITINDQKAEDAGYRHPLGQVNTGMDFSQESSAGDCGVASKDP</sequence>